<feature type="compositionally biased region" description="Polar residues" evidence="1">
    <location>
        <begin position="671"/>
        <end position="681"/>
    </location>
</feature>
<feature type="region of interest" description="Disordered" evidence="1">
    <location>
        <begin position="3205"/>
        <end position="3245"/>
    </location>
</feature>
<feature type="compositionally biased region" description="Basic and acidic residues" evidence="1">
    <location>
        <begin position="2592"/>
        <end position="2602"/>
    </location>
</feature>
<feature type="compositionally biased region" description="Basic and acidic residues" evidence="1">
    <location>
        <begin position="943"/>
        <end position="955"/>
    </location>
</feature>
<feature type="compositionally biased region" description="Basic and acidic residues" evidence="1">
    <location>
        <begin position="886"/>
        <end position="896"/>
    </location>
</feature>
<feature type="compositionally biased region" description="Basic and acidic residues" evidence="1">
    <location>
        <begin position="2099"/>
        <end position="2108"/>
    </location>
</feature>
<feature type="compositionally biased region" description="Polar residues" evidence="1">
    <location>
        <begin position="897"/>
        <end position="914"/>
    </location>
</feature>
<feature type="compositionally biased region" description="Polar residues" evidence="1">
    <location>
        <begin position="2227"/>
        <end position="2240"/>
    </location>
</feature>
<protein>
    <submittedName>
        <fullName evidence="2">Uncharacterized protein</fullName>
    </submittedName>
</protein>
<feature type="compositionally biased region" description="Low complexity" evidence="1">
    <location>
        <begin position="1229"/>
        <end position="1244"/>
    </location>
</feature>
<feature type="compositionally biased region" description="Polar residues" evidence="1">
    <location>
        <begin position="645"/>
        <end position="657"/>
    </location>
</feature>
<accession>A0AAN8WEQ5</accession>
<feature type="region of interest" description="Disordered" evidence="1">
    <location>
        <begin position="1929"/>
        <end position="1973"/>
    </location>
</feature>
<feature type="compositionally biased region" description="Polar residues" evidence="1">
    <location>
        <begin position="1245"/>
        <end position="1259"/>
    </location>
</feature>
<feature type="compositionally biased region" description="Basic and acidic residues" evidence="1">
    <location>
        <begin position="2666"/>
        <end position="2682"/>
    </location>
</feature>
<feature type="region of interest" description="Disordered" evidence="1">
    <location>
        <begin position="1455"/>
        <end position="1496"/>
    </location>
</feature>
<feature type="compositionally biased region" description="Basic and acidic residues" evidence="1">
    <location>
        <begin position="3514"/>
        <end position="3534"/>
    </location>
</feature>
<feature type="region of interest" description="Disordered" evidence="1">
    <location>
        <begin position="2081"/>
        <end position="2124"/>
    </location>
</feature>
<feature type="compositionally biased region" description="Basic and acidic residues" evidence="1">
    <location>
        <begin position="481"/>
        <end position="491"/>
    </location>
</feature>
<feature type="compositionally biased region" description="Polar residues" evidence="1">
    <location>
        <begin position="2683"/>
        <end position="2692"/>
    </location>
</feature>
<feature type="compositionally biased region" description="Polar residues" evidence="1">
    <location>
        <begin position="1131"/>
        <end position="1153"/>
    </location>
</feature>
<feature type="compositionally biased region" description="Basic and acidic residues" evidence="1">
    <location>
        <begin position="2081"/>
        <end position="2091"/>
    </location>
</feature>
<feature type="region of interest" description="Disordered" evidence="1">
    <location>
        <begin position="1051"/>
        <end position="1191"/>
    </location>
</feature>
<feature type="compositionally biased region" description="Basic and acidic residues" evidence="1">
    <location>
        <begin position="1455"/>
        <end position="1476"/>
    </location>
</feature>
<feature type="compositionally biased region" description="Acidic residues" evidence="1">
    <location>
        <begin position="14"/>
        <end position="71"/>
    </location>
</feature>
<feature type="compositionally biased region" description="Polar residues" evidence="1">
    <location>
        <begin position="1702"/>
        <end position="1712"/>
    </location>
</feature>
<feature type="region of interest" description="Disordered" evidence="1">
    <location>
        <begin position="1204"/>
        <end position="1273"/>
    </location>
</feature>
<feature type="compositionally biased region" description="Basic and acidic residues" evidence="1">
    <location>
        <begin position="3143"/>
        <end position="3165"/>
    </location>
</feature>
<evidence type="ECO:0000313" key="2">
    <source>
        <dbReference type="EMBL" id="KAK7063149.1"/>
    </source>
</evidence>
<feature type="compositionally biased region" description="Polar residues" evidence="1">
    <location>
        <begin position="605"/>
        <end position="617"/>
    </location>
</feature>
<comment type="caution">
    <text evidence="2">The sequence shown here is derived from an EMBL/GenBank/DDBJ whole genome shotgun (WGS) entry which is preliminary data.</text>
</comment>
<feature type="region of interest" description="Disordered" evidence="1">
    <location>
        <begin position="309"/>
        <end position="425"/>
    </location>
</feature>
<feature type="compositionally biased region" description="Basic and acidic residues" evidence="1">
    <location>
        <begin position="1545"/>
        <end position="1563"/>
    </location>
</feature>
<feature type="compositionally biased region" description="Polar residues" evidence="1">
    <location>
        <begin position="3339"/>
        <end position="3349"/>
    </location>
</feature>
<feature type="region of interest" description="Disordered" evidence="1">
    <location>
        <begin position="2924"/>
        <end position="2952"/>
    </location>
</feature>
<feature type="compositionally biased region" description="Basic and acidic residues" evidence="1">
    <location>
        <begin position="335"/>
        <end position="425"/>
    </location>
</feature>
<sequence length="3777" mass="418592">MKKQMKKRRKEEEIKDSEEENEDSDETDDDDNEEDDSEVEDDSSSCSSEYEEEEEDLDTEVDNDDVSESEDDKSKPLDSGIEREDDKDKDNRKERTDEKRDNTEERIDKKSDNAAGEIEMEVQEIKENSNQTETVNDGCERKANEQSNNDSNKEERDKTGIENKLGNEQKEMEDMDNSDKTGDSDNTDEKGSLGENESNKIVKIITKDTKKVETFDCKDSEKNENENMIKMMTEEKECVYSKDLNEDIENKKLVTKTSIKDKFSDLDLRAGDELEKRLRNSLQRTKSSCIENEEKMNINAELDQIKISLEESSEGSAETNAELKSEENEQNLQVLDKDKTKENEEDKKIERKQVSDVEDGTRKNKSYTEEKELERKEDLNIEDKMKKKENEDEKIDRKEQANREDEAKKKDRRDEELERKEDLNIEDKTKKKIKSYFEGEEFERKSALAAKLDKGIFEMEILAHPTSTLEFSDIAKKIMKEVQDSRTEKSARSPKAKSKTSYQSTKTRTGLQNTKVKCLVAESLNTDPKTSSQNTKIRDLGPESPGTDSKTSSQNTKTGDLGPESSNADPKSSSQNKMIRDLGPGGPDIDPKIISQMGRELGPESPNTDTKTSSQNTETRDLGPESPDIAPKISSQTERELGPESPNTDPKTSSQNTKTKDMGPESPNLDPKTSSQNTTTKDMGPETPKIDPKTSSQNTKTRDLGSENLNTHHKTRSQNTETRYLGPESPDIDPKISSLKGRDSGSKNLKTDPRIGSQHSKAGDLESENSNKDSRDGSQNTKTKDLELENPNRELRTDPLNTNTKNLESSLKVSKKSENGRENENRISSDFEYCDNVKKSEKSEIESEKISEVQSSEFETSKTTKKSKKSGSERQSTSNPFMNKSKTSEKVNEVTGKDSSSSMGNFNLKTSPTSAKPGIDLRKSTEENSEFNRNEDDVCCTEKSSEDFSKKHEESNPGSSTLKPLESPLSESLSSGTPVVSPDLSVCHLSRPDSSFILLTPPESSPSHMILPERLPTLPSASENTSLIPASLEITSPLPVHSDTVSLIPTPPGVTCPLPSSAEMSPPIPAHPETTSPIPAPPETTSPIPASLEFTSSLPTPPNRTSLLPANPETTLPLPVLPETNPLHPSIQETSPLSLEPSENNPCLSNSAEVTPPYPESPDITTSSTSLHLTPPGSVSLPPQTKSPLSSPLSKFFALSSFNVKSPSNKEKSPPSVSISKTPSQPTTPVKSPLKKSFFFPSSSGKISLSRITGETLSHTPPPPPPTTPSSSLFRVEELCGSLHPSAVAVGQPLELETSDLEDRGVEGKRLRDQYSTDSGRGRVLHYDALDPLTAEGDENKYEKGISNVDKENCNKKPDELTSDSDGNIHKSNIENAQNEKKTLFSSPTLLSDIDSRKISAVKDDSYDVIDDDDVISDVRGAHSYSQPIRINDKSDLSASSEVLENVANESKEYLHSDRLNGKEDLGNTTVKDVRNTTKTNDNTDPESLEGPWSSPQLAKVVQELVVSKKFKMTTAQAKRRQHNISRLDSPTKDRTVVFDSTKLTPRETLDNRTDNSREEILKGRKSSVMQEEVLKGVTRKWKAVIHHHGKFGPSESVKTPETDDGVSPHSQLQEEVKTSNPSSAENRRTSSKNVKLEGKKAPAPRNRLFVRGNSNLDKTDVSRGKGQRVDTIPSPRIERLCHSPQFHKGRSTAGSKRDVMTLQSSPKQSPARTRKHSSSRNSPQSGSPRPASRHENCYLTGKNSPKITSKSLLKSGSPKSPPKVGSPKISSSKTHSPKLPKKAGSPKSSKKISSPRINSARIAKPVIPQKNQGQRSPKASPPTSCKRSQNSHRRRGSKDSIGKTSKGGNSGSRRSSTSSVKGDESVKKREDETPEIIGALVESLKPATVIESQNKATDLSDLAENGKKAKMTIKIPLDNKIKTDVEEIPADRIDNASKEASDINDNDSKSDNQQEEKHENPESENDTGCGNITNANVMPIYNFSDKENYELLQENMKVSSEPSTPTKPFKTIRREISDCRQRLEKFMEAKALQNQHQQRNVYMAAKVSGKLDAEIIQFFENQQQKPREILRNEKIIKEHFKGNSKTEKRSNAPGRPTSADEKKVTDEDKIETDISTPIETQENISASYDISNKVYPLSQNMTNIKAEDTPEQKKQDIQGKVDIKNSQMDKTSQNETTKPVVDDLIVKPEDDNMNGDSSQTKMELKYGSEEAGSDQKTPDSLDESRNPMQGKSNLSSIKNADTDMYGETEPPKEATGDQVTRKNKKKTNRGLDKDEEKQNNELNTEKGNSEDPEKLKSDVRNVKREEGSKESICDTNEIVLEIEQGSENGKEGLEMKNEGPSLSEIEDQINNERENKVHTEEVKAKEMDFKKVTEKAETEQLASQVPARKRDELIARFKQDDGIMIEKIRSIKGSKNEKHLHTESEHCEHFGQETFNQENRYDTLDEYKQCISGDRLHKEETLPEVENIPGNNNSLNDTLTSEDRQDTTNKSVERDTKTRLYKTVVVEIKMQSIKPKDEKYTKILDSKLDCPEDSDSLHVNVLSSDKNLTGDPTIAQKITMSQEVISSGSCDMNISENRAIKEAPGESLEVSAKDKKEKDKPNIGTKDQYEISPRVLELEEFLPKRGVHSVHYTFINVTTSDKGNEKLSKAESNTDTEKQTQNLVSREKTDPSIPKSLKETSENSTASIANVDTTEKPYITVTGKTESRDKDIDVSVPEVVHLECHQEQPSVNDDTSDKRTGEVMPVNFLPRASNNGGILKEDITLHSQIEDRPTVPKESKVTRKPLPRHRRLTKTISEGSFKCITEPVPSEDNISYFKAACPPAFKRSQTEGEFHDDKLEAAISAVNNTSTVSEIFARGVSGKIRARSRSAENIRLPSLSCVEITNPIDTPQASKTSAVCRIVGVLKKKDSREDVLDTMSTLQIGNEDSHSQHNPSPSEIVPPNNANSSTDQYNLDSAIAQRHLSKQLSLVKAAKEELESTLLEQPQNSESKTKFTVRPVLETEVSIPGNISSESHIYENVGAGLSSSNVEDNTGSSAEKSNRLSSKVMHIYENLSPLVKLHDLPVEEQIKAQLSKNPTSEVSKTAPGGILKSLQTQDIFMSKVENSVTPERNGNKENSKSPVMIVRPLKMASEPSSPMRSTFERSSLRRKQQPESESRVEKQKSNYMKQRSVRVGILKKQKSDITGVRLQKLHYFDNELPSERRRSYSIGSEPNKGPKSVSAEGNKDQASEHPEKVQGAESSKLDLYELERRCQSSISTCSNSSKNSAIDKILQSCAPCISSNTGSTMDLTVRSAVHQPIESSRNPRARDQVVDNIIFGESGLPRNIREGASHSENKQTSIVSSPDVGTSLKFDAKPEIPLQSQSLQNKDDDSQSECSQIPKQIEEENIFAAQSEIQPFADDTISSENDEKANLYVSFERDGSTPTLQQVEAGDTDFYSDLLDTILSVVDGQDAQCSVESGTSQAVASSDIRECPASTSPNIVDSSKEATFTLNPDLKAEYVVAESQQNETVKSEELGSVSPKKEESERRPGTSDSDSTASLDSELAEIRRRITERFPPAPREASQASQESILASPSAVCSMPNCTVCRLQSINSSQPLVFNFDKPVTSCCCEPARAASLSYVVQSCNENRPEVFSRSTSLPYDPEVYANPLPDEVGCWDAASEDRRHASNPTSVQTDSQLQEEVIEDASPQASCVEFTAQDNSAEYKASNHSSTATPIPENKPSQDQLLDNNPSCIGGGEILMLLGIIAIISISFHLQMFSQSLFTSIVILRLL</sequence>
<feature type="compositionally biased region" description="Basic and acidic residues" evidence="1">
    <location>
        <begin position="2217"/>
        <end position="2226"/>
    </location>
</feature>
<gene>
    <name evidence="2" type="ORF">SK128_003384</name>
</gene>
<feature type="compositionally biased region" description="Low complexity" evidence="1">
    <location>
        <begin position="1783"/>
        <end position="1796"/>
    </location>
</feature>
<dbReference type="Proteomes" id="UP001381693">
    <property type="component" value="Unassembled WGS sequence"/>
</dbReference>
<feature type="compositionally biased region" description="Basic and acidic residues" evidence="1">
    <location>
        <begin position="1929"/>
        <end position="1962"/>
    </location>
</feature>
<feature type="region of interest" description="Disordered" evidence="1">
    <location>
        <begin position="1517"/>
        <end position="1567"/>
    </location>
</feature>
<feature type="compositionally biased region" description="Basic and acidic residues" evidence="1">
    <location>
        <begin position="919"/>
        <end position="936"/>
    </location>
</feature>
<feature type="compositionally biased region" description="Low complexity" evidence="1">
    <location>
        <begin position="959"/>
        <end position="975"/>
    </location>
</feature>
<feature type="compositionally biased region" description="Polar residues" evidence="1">
    <location>
        <begin position="1219"/>
        <end position="1228"/>
    </location>
</feature>
<feature type="region of interest" description="Disordered" evidence="1">
    <location>
        <begin position="3708"/>
        <end position="3732"/>
    </location>
</feature>
<feature type="compositionally biased region" description="Polar residues" evidence="1">
    <location>
        <begin position="2924"/>
        <end position="2938"/>
    </location>
</feature>
<feature type="compositionally biased region" description="Polar residues" evidence="1">
    <location>
        <begin position="1181"/>
        <end position="1191"/>
    </location>
</feature>
<feature type="compositionally biased region" description="Polar residues" evidence="1">
    <location>
        <begin position="1810"/>
        <end position="1829"/>
    </location>
</feature>
<feature type="region of interest" description="Disordered" evidence="1">
    <location>
        <begin position="481"/>
        <end position="981"/>
    </location>
</feature>
<feature type="compositionally biased region" description="Polar residues" evidence="1">
    <location>
        <begin position="2114"/>
        <end position="2124"/>
    </location>
</feature>
<feature type="compositionally biased region" description="Low complexity" evidence="1">
    <location>
        <begin position="1111"/>
        <end position="1127"/>
    </location>
</feature>
<evidence type="ECO:0000256" key="1">
    <source>
        <dbReference type="SAM" id="MobiDB-lite"/>
    </source>
</evidence>
<feature type="compositionally biased region" description="Polar residues" evidence="1">
    <location>
        <begin position="546"/>
        <end position="577"/>
    </location>
</feature>
<feature type="compositionally biased region" description="Basic and acidic residues" evidence="1">
    <location>
        <begin position="2270"/>
        <end position="2311"/>
    </location>
</feature>
<reference evidence="2 3" key="1">
    <citation type="submission" date="2023-11" db="EMBL/GenBank/DDBJ databases">
        <title>Halocaridina rubra genome assembly.</title>
        <authorList>
            <person name="Smith C."/>
        </authorList>
    </citation>
    <scope>NUCLEOTIDE SEQUENCE [LARGE SCALE GENOMIC DNA]</scope>
    <source>
        <strain evidence="2">EP-1</strain>
        <tissue evidence="2">Whole</tissue>
    </source>
</reference>
<proteinExistence type="predicted"/>
<feature type="region of interest" description="Disordered" evidence="1">
    <location>
        <begin position="3326"/>
        <end position="3351"/>
    </location>
</feature>
<feature type="compositionally biased region" description="Basic and acidic residues" evidence="1">
    <location>
        <begin position="72"/>
        <end position="112"/>
    </location>
</feature>
<feature type="compositionally biased region" description="Basic and acidic residues" evidence="1">
    <location>
        <begin position="3328"/>
        <end position="3338"/>
    </location>
</feature>
<feature type="region of interest" description="Disordered" evidence="1">
    <location>
        <begin position="2145"/>
        <end position="2311"/>
    </location>
</feature>
<feature type="compositionally biased region" description="Low complexity" evidence="1">
    <location>
        <begin position="3535"/>
        <end position="3545"/>
    </location>
</feature>
<feature type="region of interest" description="Disordered" evidence="1">
    <location>
        <begin position="1"/>
        <end position="200"/>
    </location>
</feature>
<feature type="region of interest" description="Disordered" evidence="1">
    <location>
        <begin position="2462"/>
        <end position="2494"/>
    </location>
</feature>
<feature type="compositionally biased region" description="Basic and acidic residues" evidence="1">
    <location>
        <begin position="1862"/>
        <end position="1872"/>
    </location>
</feature>
<feature type="compositionally biased region" description="Basic and acidic residues" evidence="1">
    <location>
        <begin position="2482"/>
        <end position="2494"/>
    </location>
</feature>
<feature type="region of interest" description="Disordered" evidence="1">
    <location>
        <begin position="1587"/>
        <end position="1906"/>
    </location>
</feature>
<feature type="compositionally biased region" description="Basic and acidic residues" evidence="1">
    <location>
        <begin position="151"/>
        <end position="200"/>
    </location>
</feature>
<feature type="compositionally biased region" description="Polar residues" evidence="1">
    <location>
        <begin position="2165"/>
        <end position="2178"/>
    </location>
</feature>
<organism evidence="2 3">
    <name type="scientific">Halocaridina rubra</name>
    <name type="common">Hawaiian red shrimp</name>
    <dbReference type="NCBI Taxonomy" id="373956"/>
    <lineage>
        <taxon>Eukaryota</taxon>
        <taxon>Metazoa</taxon>
        <taxon>Ecdysozoa</taxon>
        <taxon>Arthropoda</taxon>
        <taxon>Crustacea</taxon>
        <taxon>Multicrustacea</taxon>
        <taxon>Malacostraca</taxon>
        <taxon>Eumalacostraca</taxon>
        <taxon>Eucarida</taxon>
        <taxon>Decapoda</taxon>
        <taxon>Pleocyemata</taxon>
        <taxon>Caridea</taxon>
        <taxon>Atyoidea</taxon>
        <taxon>Atyidae</taxon>
        <taxon>Halocaridina</taxon>
    </lineage>
</organism>
<name>A0AAN8WEQ5_HALRR</name>
<feature type="compositionally biased region" description="Polar residues" evidence="1">
    <location>
        <begin position="499"/>
        <end position="515"/>
    </location>
</feature>
<feature type="compositionally biased region" description="Basic and acidic residues" evidence="1">
    <location>
        <begin position="3226"/>
        <end position="3245"/>
    </location>
</feature>
<feature type="compositionally biased region" description="Basic and acidic residues" evidence="1">
    <location>
        <begin position="740"/>
        <end position="753"/>
    </location>
</feature>
<feature type="compositionally biased region" description="Low complexity" evidence="1">
    <location>
        <begin position="1843"/>
        <end position="1860"/>
    </location>
</feature>
<keyword evidence="3" id="KW-1185">Reference proteome</keyword>
<feature type="compositionally biased region" description="Basic and acidic residues" evidence="1">
    <location>
        <begin position="815"/>
        <end position="851"/>
    </location>
</feature>
<dbReference type="EMBL" id="JAXCGZ010020926">
    <property type="protein sequence ID" value="KAK7063149.1"/>
    <property type="molecule type" value="Genomic_DNA"/>
</dbReference>
<feature type="compositionally biased region" description="Basic and acidic residues" evidence="1">
    <location>
        <begin position="1301"/>
        <end position="1315"/>
    </location>
</feature>
<feature type="region of interest" description="Disordered" evidence="1">
    <location>
        <begin position="2642"/>
        <end position="2692"/>
    </location>
</feature>
<feature type="compositionally biased region" description="Polar residues" evidence="1">
    <location>
        <begin position="1085"/>
        <end position="1108"/>
    </location>
</feature>
<feature type="compositionally biased region" description="Polar residues" evidence="1">
    <location>
        <begin position="523"/>
        <end position="535"/>
    </location>
</feature>
<feature type="region of interest" description="Disordered" evidence="1">
    <location>
        <begin position="2584"/>
        <end position="2606"/>
    </location>
</feature>
<feature type="region of interest" description="Disordered" evidence="1">
    <location>
        <begin position="1299"/>
        <end position="1388"/>
    </location>
</feature>
<feature type="compositionally biased region" description="Low complexity" evidence="1">
    <location>
        <begin position="1720"/>
        <end position="1731"/>
    </location>
</feature>
<feature type="compositionally biased region" description="Basic and acidic residues" evidence="1">
    <location>
        <begin position="1367"/>
        <end position="1383"/>
    </location>
</feature>
<feature type="compositionally biased region" description="Basic and acidic residues" evidence="1">
    <location>
        <begin position="761"/>
        <end position="797"/>
    </location>
</feature>
<feature type="compositionally biased region" description="Basic and acidic residues" evidence="1">
    <location>
        <begin position="2181"/>
        <end position="2191"/>
    </location>
</feature>
<feature type="region of interest" description="Disordered" evidence="1">
    <location>
        <begin position="3507"/>
        <end position="3545"/>
    </location>
</feature>
<feature type="compositionally biased region" description="Polar residues" evidence="1">
    <location>
        <begin position="874"/>
        <end position="885"/>
    </location>
</feature>
<feature type="region of interest" description="Disordered" evidence="1">
    <location>
        <begin position="3106"/>
        <end position="3176"/>
    </location>
</feature>
<evidence type="ECO:0000313" key="3">
    <source>
        <dbReference type="Proteomes" id="UP001381693"/>
    </source>
</evidence>
<feature type="compositionally biased region" description="Basic and acidic residues" evidence="1">
    <location>
        <begin position="1338"/>
        <end position="1360"/>
    </location>
</feature>
<feature type="compositionally biased region" description="Polar residues" evidence="1">
    <location>
        <begin position="2470"/>
        <end position="2480"/>
    </location>
</feature>
<feature type="compositionally biased region" description="Low complexity" evidence="1">
    <location>
        <begin position="1750"/>
        <end position="1774"/>
    </location>
</feature>
<feature type="compositionally biased region" description="Basic and acidic residues" evidence="1">
    <location>
        <begin position="2146"/>
        <end position="2164"/>
    </location>
</feature>